<dbReference type="FunFam" id="3.40.50.300:FF:001091">
    <property type="entry name" value="Probable disease resistance protein At1g61300"/>
    <property type="match status" value="1"/>
</dbReference>
<evidence type="ECO:0000313" key="6">
    <source>
        <dbReference type="Proteomes" id="UP000663760"/>
    </source>
</evidence>
<dbReference type="GO" id="GO:0042742">
    <property type="term" value="P:defense response to bacterium"/>
    <property type="evidence" value="ECO:0007669"/>
    <property type="project" value="UniProtKB-ARBA"/>
</dbReference>
<evidence type="ECO:0000256" key="1">
    <source>
        <dbReference type="ARBA" id="ARBA00022737"/>
    </source>
</evidence>
<dbReference type="InterPro" id="IPR042197">
    <property type="entry name" value="Apaf_helical"/>
</dbReference>
<dbReference type="InterPro" id="IPR044974">
    <property type="entry name" value="Disease_R_plants"/>
</dbReference>
<feature type="domain" description="Disease resistance protein winged helix" evidence="4">
    <location>
        <begin position="266"/>
        <end position="336"/>
    </location>
</feature>
<keyword evidence="1" id="KW-0677">Repeat</keyword>
<accession>A0A7I8LHP8</accession>
<dbReference type="Pfam" id="PF00931">
    <property type="entry name" value="NB-ARC"/>
    <property type="match status" value="1"/>
</dbReference>
<dbReference type="Gene3D" id="1.10.8.430">
    <property type="entry name" value="Helical domain of apoptotic protease-activating factors"/>
    <property type="match status" value="1"/>
</dbReference>
<dbReference type="InterPro" id="IPR027417">
    <property type="entry name" value="P-loop_NTPase"/>
</dbReference>
<dbReference type="Pfam" id="PF23559">
    <property type="entry name" value="WHD_DRP"/>
    <property type="match status" value="1"/>
</dbReference>
<evidence type="ECO:0000256" key="2">
    <source>
        <dbReference type="ARBA" id="ARBA00022821"/>
    </source>
</evidence>
<keyword evidence="2" id="KW-0611">Plant defense</keyword>
<dbReference type="OrthoDB" id="1867717at2759"/>
<evidence type="ECO:0000259" key="4">
    <source>
        <dbReference type="Pfam" id="PF23559"/>
    </source>
</evidence>
<evidence type="ECO:0000259" key="3">
    <source>
        <dbReference type="Pfam" id="PF00931"/>
    </source>
</evidence>
<dbReference type="SUPFAM" id="SSF52540">
    <property type="entry name" value="P-loop containing nucleoside triphosphate hydrolases"/>
    <property type="match status" value="1"/>
</dbReference>
<dbReference type="Proteomes" id="UP000663760">
    <property type="component" value="Chromosome 16"/>
</dbReference>
<dbReference type="GO" id="GO:0002758">
    <property type="term" value="P:innate immune response-activating signaling pathway"/>
    <property type="evidence" value="ECO:0007669"/>
    <property type="project" value="UniProtKB-ARBA"/>
</dbReference>
<dbReference type="AlphaFoldDB" id="A0A7I8LHP8"/>
<organism evidence="5 6">
    <name type="scientific">Spirodela intermedia</name>
    <name type="common">Intermediate duckweed</name>
    <dbReference type="NCBI Taxonomy" id="51605"/>
    <lineage>
        <taxon>Eukaryota</taxon>
        <taxon>Viridiplantae</taxon>
        <taxon>Streptophyta</taxon>
        <taxon>Embryophyta</taxon>
        <taxon>Tracheophyta</taxon>
        <taxon>Spermatophyta</taxon>
        <taxon>Magnoliopsida</taxon>
        <taxon>Liliopsida</taxon>
        <taxon>Araceae</taxon>
        <taxon>Lemnoideae</taxon>
        <taxon>Spirodela</taxon>
    </lineage>
</organism>
<dbReference type="PANTHER" id="PTHR23155">
    <property type="entry name" value="DISEASE RESISTANCE PROTEIN RP"/>
    <property type="match status" value="1"/>
</dbReference>
<feature type="domain" description="NB-ARC" evidence="3">
    <location>
        <begin position="22"/>
        <end position="190"/>
    </location>
</feature>
<dbReference type="GO" id="GO:0009626">
    <property type="term" value="P:plant-type hypersensitive response"/>
    <property type="evidence" value="ECO:0007669"/>
    <property type="project" value="UniProtKB-ARBA"/>
</dbReference>
<dbReference type="Gene3D" id="1.10.10.10">
    <property type="entry name" value="Winged helix-like DNA-binding domain superfamily/Winged helix DNA-binding domain"/>
    <property type="match status" value="1"/>
</dbReference>
<dbReference type="GO" id="GO:0043531">
    <property type="term" value="F:ADP binding"/>
    <property type="evidence" value="ECO:0007669"/>
    <property type="project" value="InterPro"/>
</dbReference>
<keyword evidence="6" id="KW-1185">Reference proteome</keyword>
<sequence length="479" mass="53989">MLNSAPSRGLSVVGFAEAERSMTEQLLNGEGELAVISVVGMGGTGKTTIAKKIYRSEAVKHHFDYRAWVTVSQKFTPTELLRSTLRSILDCIPETWIEKLAIKNLTDMQLVETLRTCLENARYLVVIDNIWEKGTWGLINSALLGSPGSRVIITTRIEAVAMYTEGERYRLAFLSEEESWELFCAKVFPSGEGCPPELEEVGKEMVRRCRGLTLAVLVLGGLLIERRGEDTSGSTERDEMIKNIIALSYDDLSDDLKICFLYIGFFPEDMEIDATKLVQLWVAEGFIEQASGLTLEETAEQHLEKLVNRSVLQVGYRDSLGRVLTCRIHDLFLDLARDEGGKNQFLDIHEGQRLQQSRLHKQTRYKYSLSLSSRLLFNGLFLCEIPLLLSSSLPKSIFSPRKLYHLFLHMVRLAFLGHRRTKLVSLPSSIDKLGKLQTLGIRNRMKTLRHLSADRSQPQASSFGTLTELQTLHKAFAGT</sequence>
<dbReference type="InterPro" id="IPR036388">
    <property type="entry name" value="WH-like_DNA-bd_sf"/>
</dbReference>
<gene>
    <name evidence="5" type="ORF">SI8410_16020229</name>
</gene>
<dbReference type="PRINTS" id="PR00364">
    <property type="entry name" value="DISEASERSIST"/>
</dbReference>
<reference evidence="5" key="1">
    <citation type="submission" date="2020-02" db="EMBL/GenBank/DDBJ databases">
        <authorList>
            <person name="Scholz U."/>
            <person name="Mascher M."/>
            <person name="Fiebig A."/>
        </authorList>
    </citation>
    <scope>NUCLEOTIDE SEQUENCE</scope>
</reference>
<protein>
    <submittedName>
        <fullName evidence="5">Uncharacterized protein</fullName>
    </submittedName>
</protein>
<proteinExistence type="predicted"/>
<dbReference type="PANTHER" id="PTHR23155:SF1185">
    <property type="entry name" value="DISEASE RESISTANCE RPP8-LIKE PROTEIN 3-RELATED"/>
    <property type="match status" value="1"/>
</dbReference>
<dbReference type="EMBL" id="LR746279">
    <property type="protein sequence ID" value="CAA7409551.1"/>
    <property type="molecule type" value="Genomic_DNA"/>
</dbReference>
<dbReference type="InterPro" id="IPR058922">
    <property type="entry name" value="WHD_DRP"/>
</dbReference>
<name>A0A7I8LHP8_SPIIN</name>
<dbReference type="FunFam" id="1.10.10.10:FF:000322">
    <property type="entry name" value="Probable disease resistance protein At1g63360"/>
    <property type="match status" value="1"/>
</dbReference>
<dbReference type="Gene3D" id="3.40.50.300">
    <property type="entry name" value="P-loop containing nucleotide triphosphate hydrolases"/>
    <property type="match status" value="1"/>
</dbReference>
<dbReference type="InterPro" id="IPR002182">
    <property type="entry name" value="NB-ARC"/>
</dbReference>
<evidence type="ECO:0000313" key="5">
    <source>
        <dbReference type="EMBL" id="CAA7409551.1"/>
    </source>
</evidence>